<comment type="subcellular location">
    <subcellularLocation>
        <location evidence="1 8">Cell membrane</location>
        <topology evidence="1 8">Multi-pass membrane protein</topology>
    </subcellularLocation>
</comment>
<dbReference type="InterPro" id="IPR035906">
    <property type="entry name" value="MetI-like_sf"/>
</dbReference>
<evidence type="ECO:0000256" key="8">
    <source>
        <dbReference type="RuleBase" id="RU363032"/>
    </source>
</evidence>
<dbReference type="EMBL" id="ADLQ01000013">
    <property type="protein sequence ID" value="EGA95648.1"/>
    <property type="molecule type" value="Genomic_DNA"/>
</dbReference>
<feature type="transmembrane region" description="Helical" evidence="8">
    <location>
        <begin position="37"/>
        <end position="59"/>
    </location>
</feature>
<dbReference type="Proteomes" id="UP000002970">
    <property type="component" value="Unassembled WGS sequence"/>
</dbReference>
<dbReference type="Pfam" id="PF00528">
    <property type="entry name" value="BPD_transp_1"/>
    <property type="match status" value="1"/>
</dbReference>
<dbReference type="STRING" id="1512.GCA_900049235_00546"/>
<evidence type="ECO:0000256" key="1">
    <source>
        <dbReference type="ARBA" id="ARBA00004651"/>
    </source>
</evidence>
<evidence type="ECO:0000313" key="11">
    <source>
        <dbReference type="Proteomes" id="UP000002970"/>
    </source>
</evidence>
<evidence type="ECO:0000256" key="7">
    <source>
        <dbReference type="ARBA" id="ARBA00023136"/>
    </source>
</evidence>
<evidence type="ECO:0000256" key="3">
    <source>
        <dbReference type="ARBA" id="ARBA00022448"/>
    </source>
</evidence>
<dbReference type="GO" id="GO:0005886">
    <property type="term" value="C:plasma membrane"/>
    <property type="evidence" value="ECO:0007669"/>
    <property type="project" value="UniProtKB-SubCell"/>
</dbReference>
<feature type="transmembrane region" description="Helical" evidence="8">
    <location>
        <begin position="214"/>
        <end position="234"/>
    </location>
</feature>
<sequence>MVRSGRVLRASVKSPKYRKRGISMDREKDTWFYVNKWYLIIPLAFLTFFFVAPLVKMFYLSLFQFNGVNKPLGAFTLSNYDKFLKDGYYWGVLGKTVGLSFLSAIICVILGYPISYHLSRMQGKKKSIITAMVMLPLWVSITVRMFGLMTMIECGTYLAVEIGLVYCGLPYMIMILTGPIGNVSQSVEEASYVCGAGFWETFFKITFPLTIKGVISGFMLVFALNTAAFVVPVMLGSGKIVTMTTLIYQQATYIYDWGFAAAISVIFLIVSMALTNSGKLYDIYCEKRAERSSRILRDELRREGE</sequence>
<evidence type="ECO:0000256" key="6">
    <source>
        <dbReference type="ARBA" id="ARBA00022989"/>
    </source>
</evidence>
<proteinExistence type="inferred from homology"/>
<feature type="domain" description="ABC transmembrane type-1" evidence="9">
    <location>
        <begin position="93"/>
        <end position="278"/>
    </location>
</feature>
<dbReference type="PROSITE" id="PS50928">
    <property type="entry name" value="ABC_TM1"/>
    <property type="match status" value="1"/>
</dbReference>
<feature type="transmembrane region" description="Helical" evidence="8">
    <location>
        <begin position="128"/>
        <end position="149"/>
    </location>
</feature>
<evidence type="ECO:0000259" key="9">
    <source>
        <dbReference type="PROSITE" id="PS50928"/>
    </source>
</evidence>
<dbReference type="eggNOG" id="COG1176">
    <property type="taxonomic scope" value="Bacteria"/>
</dbReference>
<dbReference type="InterPro" id="IPR000515">
    <property type="entry name" value="MetI-like"/>
</dbReference>
<name>E7GHV5_CLOS6</name>
<keyword evidence="11" id="KW-1185">Reference proteome</keyword>
<keyword evidence="6 8" id="KW-1133">Transmembrane helix</keyword>
<feature type="transmembrane region" description="Helical" evidence="8">
    <location>
        <begin position="155"/>
        <end position="176"/>
    </location>
</feature>
<dbReference type="PANTHER" id="PTHR42929">
    <property type="entry name" value="INNER MEMBRANE ABC TRANSPORTER PERMEASE PROTEIN YDCU-RELATED-RELATED"/>
    <property type="match status" value="1"/>
</dbReference>
<accession>E7GHV5</accession>
<comment type="similarity">
    <text evidence="2">Belongs to the binding-protein-dependent transport system permease family. CysTW subfamily.</text>
</comment>
<dbReference type="SUPFAM" id="SSF161098">
    <property type="entry name" value="MetI-like"/>
    <property type="match status" value="1"/>
</dbReference>
<reference evidence="10 11" key="1">
    <citation type="submission" date="2010-12" db="EMBL/GenBank/DDBJ databases">
        <title>The Genome Sequence of Clostridium symbiosum strain WAL-14163.</title>
        <authorList>
            <person name="Earl A."/>
            <person name="Ward D."/>
            <person name="Feldgarden M."/>
            <person name="Gevers D."/>
            <person name="Finegold S.M."/>
            <person name="Summanen P.H."/>
            <person name="Molitoris D.R."/>
            <person name="Vaisanen M.L."/>
            <person name="Daigneault M."/>
            <person name="Young S.K."/>
            <person name="Zeng Q."/>
            <person name="Gargeya S."/>
            <person name="Fitzgerald M."/>
            <person name="Haas B."/>
            <person name="Abouelleil A."/>
            <person name="Alvarado L."/>
            <person name="Arachchi H.M."/>
            <person name="Berlin A."/>
            <person name="Brown A."/>
            <person name="Chapman S.B."/>
            <person name="Chen Z."/>
            <person name="Dunbar C."/>
            <person name="Freedman E."/>
            <person name="Gearin G."/>
            <person name="Gellesch M."/>
            <person name="Goldberg J."/>
            <person name="Griggs A."/>
            <person name="Gujja S."/>
            <person name="Heilman E."/>
            <person name="Heiman D."/>
            <person name="Howarth C."/>
            <person name="Larson L."/>
            <person name="Lui A."/>
            <person name="MacDonald P.J.P."/>
            <person name="Mehta T."/>
            <person name="Montmayeur A."/>
            <person name="Murphy C."/>
            <person name="Neiman D."/>
            <person name="Pearson M."/>
            <person name="Priest M."/>
            <person name="Roberts A."/>
            <person name="Saif S."/>
            <person name="Shea T."/>
            <person name="Shenoy N."/>
            <person name="Sisk P."/>
            <person name="Stolte C."/>
            <person name="Sykes S."/>
            <person name="White J."/>
            <person name="Yandava C."/>
            <person name="Nusbaum C."/>
            <person name="Birren B."/>
        </authorList>
    </citation>
    <scope>NUCLEOTIDE SEQUENCE [LARGE SCALE GENOMIC DNA]</scope>
    <source>
        <strain evidence="10 11">WAL-14163</strain>
    </source>
</reference>
<keyword evidence="4" id="KW-1003">Cell membrane</keyword>
<evidence type="ECO:0000313" key="10">
    <source>
        <dbReference type="EMBL" id="EGA95648.1"/>
    </source>
</evidence>
<dbReference type="Gene3D" id="1.10.3720.10">
    <property type="entry name" value="MetI-like"/>
    <property type="match status" value="1"/>
</dbReference>
<feature type="transmembrane region" description="Helical" evidence="8">
    <location>
        <begin position="254"/>
        <end position="274"/>
    </location>
</feature>
<dbReference type="HOGENOM" id="CLU_016047_18_2_9"/>
<keyword evidence="5 8" id="KW-0812">Transmembrane</keyword>
<evidence type="ECO:0000256" key="4">
    <source>
        <dbReference type="ARBA" id="ARBA00022475"/>
    </source>
</evidence>
<keyword evidence="3 8" id="KW-0813">Transport</keyword>
<feature type="transmembrane region" description="Helical" evidence="8">
    <location>
        <begin position="88"/>
        <end position="116"/>
    </location>
</feature>
<dbReference type="AlphaFoldDB" id="E7GHV5"/>
<evidence type="ECO:0000256" key="5">
    <source>
        <dbReference type="ARBA" id="ARBA00022692"/>
    </source>
</evidence>
<gene>
    <name evidence="10" type="ORF">HMPREF9474_00498</name>
</gene>
<protein>
    <recommendedName>
        <fullName evidence="9">ABC transmembrane type-1 domain-containing protein</fullName>
    </recommendedName>
</protein>
<organism evidence="10 11">
    <name type="scientific">Clostridium symbiosum (strain WAL-14163)</name>
    <dbReference type="NCBI Taxonomy" id="742740"/>
    <lineage>
        <taxon>Bacteria</taxon>
        <taxon>Bacillati</taxon>
        <taxon>Bacillota</taxon>
        <taxon>Clostridia</taxon>
        <taxon>Lachnospirales</taxon>
        <taxon>Lachnospiraceae</taxon>
        <taxon>Otoolea</taxon>
    </lineage>
</organism>
<evidence type="ECO:0000256" key="2">
    <source>
        <dbReference type="ARBA" id="ARBA00007069"/>
    </source>
</evidence>
<comment type="caution">
    <text evidence="10">The sequence shown here is derived from an EMBL/GenBank/DDBJ whole genome shotgun (WGS) entry which is preliminary data.</text>
</comment>
<dbReference type="CDD" id="cd06261">
    <property type="entry name" value="TM_PBP2"/>
    <property type="match status" value="1"/>
</dbReference>
<dbReference type="PANTHER" id="PTHR42929:SF5">
    <property type="entry name" value="ABC TRANSPORTER PERMEASE PROTEIN"/>
    <property type="match status" value="1"/>
</dbReference>
<keyword evidence="7 8" id="KW-0472">Membrane</keyword>
<dbReference type="GO" id="GO:0055085">
    <property type="term" value="P:transmembrane transport"/>
    <property type="evidence" value="ECO:0007669"/>
    <property type="project" value="InterPro"/>
</dbReference>